<dbReference type="InterPro" id="IPR018891">
    <property type="entry name" value="AIPR_C"/>
</dbReference>
<dbReference type="EMBL" id="ACCJ01000397">
    <property type="protein sequence ID" value="EEG53148.1"/>
    <property type="molecule type" value="Genomic_DNA"/>
</dbReference>
<feature type="non-terminal residue" evidence="2">
    <location>
        <position position="438"/>
    </location>
</feature>
<dbReference type="Pfam" id="PF10592">
    <property type="entry name" value="AIPR"/>
    <property type="match status" value="1"/>
</dbReference>
<evidence type="ECO:0000313" key="3">
    <source>
        <dbReference type="Proteomes" id="UP000004756"/>
    </source>
</evidence>
<dbReference type="AlphaFoldDB" id="C0D695"/>
<reference evidence="2 3" key="2">
    <citation type="submission" date="2009-02" db="EMBL/GenBank/DDBJ databases">
        <title>Draft genome sequence of Clostridium asparagiforme (DSM 15981).</title>
        <authorList>
            <person name="Sudarsanam P."/>
            <person name="Ley R."/>
            <person name="Guruge J."/>
            <person name="Turnbaugh P.J."/>
            <person name="Mahowald M."/>
            <person name="Liep D."/>
            <person name="Gordon J."/>
        </authorList>
    </citation>
    <scope>NUCLEOTIDE SEQUENCE [LARGE SCALE GENOMIC DNA]</scope>
    <source>
        <strain evidence="2 3">DSM 15981</strain>
    </source>
</reference>
<gene>
    <name evidence="2" type="ORF">CLOSTASPAR_04792</name>
</gene>
<sequence>IIHCRQPEAVDKRYVSLIIPCRAHLEKSFHFDCLREKTSYITLNNIKNCGILVIQMAAEAAYLKYYTYRRERWKEKIMEYTNDRGALTLKFPVQSFRKIPNPYLKEEEGDKEAAMYVAICDVKELPANIPMETNPREQRLTTNVAKKIKNSLLDPAAFDFYLLNRGLLLSARTVSFDNYSNQMTIVFEDPDVHGNVDGGHTYKIILANRDQLDLGQQYVKLEILTGVENIFQNLAAARNTSVQVQDKSIAELEKRFEIIKDAIGSEAFSKRVYFKENDSGDIDVADLLAMLNMFNIHKYPGKENFPVVSYSAKKKCIDYYIEYHKKFGESAENPYVKMVPIMCDIFKLYDRIEISMSRFYRQKNQSGRYGSVKGVAAPKGGRSLESKFYGKQLDLYSPTGFLYPILGAFRALVKEENGVYGWKTDPFAVLERVGGELV</sequence>
<protein>
    <recommendedName>
        <fullName evidence="1">Abortive phage infection protein C-terminal domain-containing protein</fullName>
    </recommendedName>
</protein>
<proteinExistence type="predicted"/>
<reference evidence="2 3" key="1">
    <citation type="submission" date="2009-01" db="EMBL/GenBank/DDBJ databases">
        <authorList>
            <person name="Fulton L."/>
            <person name="Clifton S."/>
            <person name="Fulton B."/>
            <person name="Xu J."/>
            <person name="Minx P."/>
            <person name="Pepin K.H."/>
            <person name="Johnson M."/>
            <person name="Bhonagiri V."/>
            <person name="Nash W.E."/>
            <person name="Mardis E.R."/>
            <person name="Wilson R.K."/>
        </authorList>
    </citation>
    <scope>NUCLEOTIDE SEQUENCE [LARGE SCALE GENOMIC DNA]</scope>
    <source>
        <strain evidence="2 3">DSM 15981</strain>
    </source>
</reference>
<evidence type="ECO:0000313" key="2">
    <source>
        <dbReference type="EMBL" id="EEG53148.1"/>
    </source>
</evidence>
<feature type="domain" description="Abortive phage infection protein C-terminal" evidence="1">
    <location>
        <begin position="132"/>
        <end position="426"/>
    </location>
</feature>
<dbReference type="Proteomes" id="UP000004756">
    <property type="component" value="Unassembled WGS sequence"/>
</dbReference>
<dbReference type="HOGENOM" id="CLU_626307_0_0_9"/>
<name>C0D695_9FIRM</name>
<comment type="caution">
    <text evidence="2">The sequence shown here is derived from an EMBL/GenBank/DDBJ whole genome shotgun (WGS) entry which is preliminary data.</text>
</comment>
<keyword evidence="3" id="KW-1185">Reference proteome</keyword>
<evidence type="ECO:0000259" key="1">
    <source>
        <dbReference type="Pfam" id="PF10592"/>
    </source>
</evidence>
<organism evidence="2 3">
    <name type="scientific">[Clostridium] asparagiforme DSM 15981</name>
    <dbReference type="NCBI Taxonomy" id="518636"/>
    <lineage>
        <taxon>Bacteria</taxon>
        <taxon>Bacillati</taxon>
        <taxon>Bacillota</taxon>
        <taxon>Clostridia</taxon>
        <taxon>Lachnospirales</taxon>
        <taxon>Lachnospiraceae</taxon>
        <taxon>Enterocloster</taxon>
    </lineage>
</organism>
<feature type="non-terminal residue" evidence="2">
    <location>
        <position position="1"/>
    </location>
</feature>
<accession>C0D695</accession>